<feature type="region of interest" description="Disordered" evidence="19">
    <location>
        <begin position="33"/>
        <end position="56"/>
    </location>
</feature>
<dbReference type="FunFam" id="3.40.50.1000:FF:000014">
    <property type="entry name" value="Phospholipid-transporting ATPase"/>
    <property type="match status" value="1"/>
</dbReference>
<keyword evidence="4" id="KW-0597">Phosphoprotein</keyword>
<dbReference type="Pfam" id="PF13246">
    <property type="entry name" value="Cation_ATPase"/>
    <property type="match status" value="1"/>
</dbReference>
<dbReference type="GO" id="GO:0016887">
    <property type="term" value="F:ATP hydrolysis activity"/>
    <property type="evidence" value="ECO:0007669"/>
    <property type="project" value="InterPro"/>
</dbReference>
<evidence type="ECO:0000256" key="10">
    <source>
        <dbReference type="ARBA" id="ARBA00022967"/>
    </source>
</evidence>
<evidence type="ECO:0000256" key="13">
    <source>
        <dbReference type="ARBA" id="ARBA00034036"/>
    </source>
</evidence>
<dbReference type="InterPro" id="IPR032630">
    <property type="entry name" value="P_typ_ATPase_c"/>
</dbReference>
<dbReference type="SFLD" id="SFLDF00027">
    <property type="entry name" value="p-type_atpase"/>
    <property type="match status" value="1"/>
</dbReference>
<dbReference type="PANTHER" id="PTHR24092">
    <property type="entry name" value="PROBABLE PHOSPHOLIPID-TRANSPORTING ATPASE"/>
    <property type="match status" value="1"/>
</dbReference>
<feature type="transmembrane region" description="Helical" evidence="18">
    <location>
        <begin position="397"/>
        <end position="423"/>
    </location>
</feature>
<feature type="compositionally biased region" description="Low complexity" evidence="19">
    <location>
        <begin position="1387"/>
        <end position="1396"/>
    </location>
</feature>
<feature type="transmembrane region" description="Helical" evidence="18">
    <location>
        <begin position="1105"/>
        <end position="1124"/>
    </location>
</feature>
<dbReference type="FunFam" id="3.40.1110.10:FF:000087">
    <property type="entry name" value="Phospholipid-transporting ATPase"/>
    <property type="match status" value="1"/>
</dbReference>
<dbReference type="InterPro" id="IPR032631">
    <property type="entry name" value="P-type_ATPase_N"/>
</dbReference>
<comment type="subcellular location">
    <subcellularLocation>
        <location evidence="1">Endomembrane system</location>
        <topology evidence="1">Multi-pass membrane protein</topology>
    </subcellularLocation>
    <subcellularLocation>
        <location evidence="18">Membrane</location>
        <topology evidence="18">Multi-pass membrane protein</topology>
    </subcellularLocation>
</comment>
<dbReference type="SFLD" id="SFLDG00002">
    <property type="entry name" value="C1.7:_P-type_atpase_like"/>
    <property type="match status" value="1"/>
</dbReference>
<dbReference type="SUPFAM" id="SSF81665">
    <property type="entry name" value="Calcium ATPase, transmembrane domain M"/>
    <property type="match status" value="1"/>
</dbReference>
<feature type="binding site" evidence="16">
    <location>
        <position position="473"/>
    </location>
    <ligand>
        <name>ATP</name>
        <dbReference type="ChEBI" id="CHEBI:30616"/>
    </ligand>
</feature>
<evidence type="ECO:0000256" key="4">
    <source>
        <dbReference type="ARBA" id="ARBA00022553"/>
    </source>
</evidence>
<dbReference type="Gene3D" id="3.40.1110.10">
    <property type="entry name" value="Calcium-transporting ATPase, cytoplasmic domain N"/>
    <property type="match status" value="1"/>
</dbReference>
<evidence type="ECO:0000256" key="3">
    <source>
        <dbReference type="ARBA" id="ARBA00022448"/>
    </source>
</evidence>
<dbReference type="GO" id="GO:0012505">
    <property type="term" value="C:endomembrane system"/>
    <property type="evidence" value="ECO:0007669"/>
    <property type="project" value="UniProtKB-SubCell"/>
</dbReference>
<sequence>MYGEHDAYDPAEDPALRLRTVRTAASTIAESIRSEAARDDRRRRKDKGKKRSRFLGFGTARDTREDGIDVDGKKAPASGPRRLVHVAVPLGRDEVKRNGEPLTTYVRNKIRTSKYTPLTFLPKNLYEQFRRVANIYFLALVVLASEYTFRSLLPSVSARYRRGAGNAMTATGVGSPSAPSARTCAHLWPWRGLQRVAGTCTLPGRTRTEVNQQLAPNVSAVSPLLLPCTFGTHQRRVGLDLSNWMTSAQRFLRRGAQPMFGAAGSQISFLPLAVILTITAFKDGLEDYRRAAQDTELNNSPTTRLASDHNSHGGWRNVNWVVGLVVFTGADSKILLNGGDTPSKRSKIEKETNFNVVMNFIILIVLCVTTAVLSAVFDSQNGTSADFFEQGSDYTSSLVLNGLITFGTSLILFQNIVPISLYISIEIVKTIQAFFIFQDIDMYYPELDTPCVPKTWNISDDLGQIAYIFSDKTGTLTRNVMEFQKCAVRGVRYGEGVTEAQRGALVRRGEKGETHEEIEERLARGKEEMLHTMRGSFANRYLREDKLTLISPHLADDLTTEGPQREHLVNFFRALALCHTVLAERLDDAGEVLEYKAESPDEAALVAGARDAGFAFVEKAGGMLRIDVLGRGETYTPLRVLEFTSARKRMSVLVREPNGRVALYCKGADSVVYSRLATDHDQGVKEQTRADLDEFANEGLRTLCVARRYIGEEEYRDWERRYDAALAIVGEERDEEVEKVSDEVECGLEILGATALEDKLQEGVPEAIELLHQAGIKLWILTGDKVQTAIEIAFSCNLLTPSMDVMILAADTPESARAQIQAGLDRIASVRGIKSYTPAPDGILQTLPKREEEIAAAKAKGEKPGFAVVIDGDTLRYALDDRLKSLFLDLGTQCDTVVCCRVSPAQKALTVKLVKDGRNAMTLSIGDGANDVAMIQEANIGCGLFGHEGSQAAMSADYAFGQFRFLTKLLLVHGRWSYIRIAEMHGNFFYKNVVWTVAGFWFLFWNSFDATYLYEYTFILLYNLVFTSLPVIVLGAFDQDVNAKANMAFPQLYERGIYGREYTRAVFWSYMLDGLYQSAVVFFVPWVVYFFSIPASWNGKALDSLADFGTTVAVSAICTVNIYVGMNTKYWTGMTWFVVVGSCIVTFAWVGIYSLFPSIQFQDEVVVLFGNVQFWTTFALTVVVAIGPRYFIKFVQQAYFPIDRDIVREAWVMGDLKDRLGIAHRKDRKRRAMVDVEHQEMLGAVDPPSHTTTMDDGRGGYAPAALHSPAGYGRPQHFDMNVTRPSTDPYGIETHPGQELEMPRHHNRMQPSAMSYYSASDIPMSSPVRGPGRRLPSDGPSPSPTQMQYPPNSPLGPHAQSQPHNRNLSPYGPSPTSPYSPQPPSPSSYHSSYGAPQGPALGLHPGAPASPSQSSSQQHYQQQRSPQLGPTAAGPPSSWRQADPRDVARPPSRLSSTNMSREGSFVTADEHWTQEDIDDDDDAHTVRAPGVRASQQSFQGGFAL</sequence>
<comment type="catalytic activity">
    <reaction evidence="14">
        <text>a 1,2-diacyl-sn-glycero-3-phosphoethanolamine(out) + ATP + H2O = a 1,2-diacyl-sn-glycero-3-phosphoethanolamine(in) + ADP + phosphate + H(+)</text>
        <dbReference type="Rhea" id="RHEA:66132"/>
        <dbReference type="ChEBI" id="CHEBI:15377"/>
        <dbReference type="ChEBI" id="CHEBI:15378"/>
        <dbReference type="ChEBI" id="CHEBI:30616"/>
        <dbReference type="ChEBI" id="CHEBI:43474"/>
        <dbReference type="ChEBI" id="CHEBI:64612"/>
        <dbReference type="ChEBI" id="CHEBI:456216"/>
    </reaction>
    <physiologicalReaction direction="left-to-right" evidence="14">
        <dbReference type="Rhea" id="RHEA:66133"/>
    </physiologicalReaction>
</comment>
<dbReference type="GO" id="GO:0005524">
    <property type="term" value="F:ATP binding"/>
    <property type="evidence" value="ECO:0007669"/>
    <property type="project" value="UniProtKB-UniRule"/>
</dbReference>
<feature type="transmembrane region" description="Helical" evidence="18">
    <location>
        <begin position="1168"/>
        <end position="1187"/>
    </location>
</feature>
<dbReference type="InterPro" id="IPR018303">
    <property type="entry name" value="ATPase_P-typ_P_site"/>
</dbReference>
<dbReference type="Gene3D" id="3.40.50.1000">
    <property type="entry name" value="HAD superfamily/HAD-like"/>
    <property type="match status" value="1"/>
</dbReference>
<evidence type="ECO:0000256" key="6">
    <source>
        <dbReference type="ARBA" id="ARBA00022723"/>
    </source>
</evidence>
<dbReference type="Pfam" id="PF16212">
    <property type="entry name" value="PhoLip_ATPase_C"/>
    <property type="match status" value="1"/>
</dbReference>
<feature type="binding site" evidence="17">
    <location>
        <position position="931"/>
    </location>
    <ligand>
        <name>Mg(2+)</name>
        <dbReference type="ChEBI" id="CHEBI:18420"/>
    </ligand>
</feature>
<evidence type="ECO:0000256" key="1">
    <source>
        <dbReference type="ARBA" id="ARBA00004127"/>
    </source>
</evidence>
<feature type="compositionally biased region" description="Polar residues" evidence="19">
    <location>
        <begin position="1493"/>
        <end position="1504"/>
    </location>
</feature>
<evidence type="ECO:0000313" key="23">
    <source>
        <dbReference type="Proteomes" id="UP000077266"/>
    </source>
</evidence>
<evidence type="ECO:0000256" key="9">
    <source>
        <dbReference type="ARBA" id="ARBA00022842"/>
    </source>
</evidence>
<dbReference type="InParanoid" id="A0A165KQX4"/>
<dbReference type="InterPro" id="IPR036412">
    <property type="entry name" value="HAD-like_sf"/>
</dbReference>
<dbReference type="InterPro" id="IPR001757">
    <property type="entry name" value="P_typ_ATPase"/>
</dbReference>
<feature type="transmembrane region" description="Helical" evidence="18">
    <location>
        <begin position="1016"/>
        <end position="1037"/>
    </location>
</feature>
<evidence type="ECO:0000256" key="15">
    <source>
        <dbReference type="PIRSR" id="PIRSR606539-1"/>
    </source>
</evidence>
<evidence type="ECO:0000256" key="14">
    <source>
        <dbReference type="ARBA" id="ARBA00049128"/>
    </source>
</evidence>
<proteinExistence type="inferred from homology"/>
<feature type="binding site" evidence="16">
    <location>
        <position position="471"/>
    </location>
    <ligand>
        <name>ATP</name>
        <dbReference type="ChEBI" id="CHEBI:30616"/>
    </ligand>
</feature>
<evidence type="ECO:0000256" key="17">
    <source>
        <dbReference type="PIRSR" id="PIRSR606539-3"/>
    </source>
</evidence>
<comment type="cofactor">
    <cofactor evidence="17">
        <name>Mg(2+)</name>
        <dbReference type="ChEBI" id="CHEBI:18420"/>
    </cofactor>
</comment>
<feature type="transmembrane region" description="Helical" evidence="18">
    <location>
        <begin position="1074"/>
        <end position="1093"/>
    </location>
</feature>
<feature type="binding site" evidence="16">
    <location>
        <position position="666"/>
    </location>
    <ligand>
        <name>ATP</name>
        <dbReference type="ChEBI" id="CHEBI:30616"/>
    </ligand>
</feature>
<gene>
    <name evidence="22" type="ORF">EXIGLDRAFT_704918</name>
</gene>
<dbReference type="PRINTS" id="PR00119">
    <property type="entry name" value="CATATPASE"/>
</dbReference>
<feature type="region of interest" description="Disordered" evidence="19">
    <location>
        <begin position="1318"/>
        <end position="1504"/>
    </location>
</feature>
<feature type="binding site" evidence="17">
    <location>
        <position position="927"/>
    </location>
    <ligand>
        <name>Mg(2+)</name>
        <dbReference type="ChEBI" id="CHEBI:18420"/>
    </ligand>
</feature>
<dbReference type="GO" id="GO:0140326">
    <property type="term" value="F:ATPase-coupled intramembrane lipid transporter activity"/>
    <property type="evidence" value="ECO:0007669"/>
    <property type="project" value="UniProtKB-EC"/>
</dbReference>
<keyword evidence="10 18" id="KW-1278">Translocase</keyword>
<feature type="transmembrane region" description="Helical" evidence="18">
    <location>
        <begin position="988"/>
        <end position="1004"/>
    </location>
</feature>
<evidence type="ECO:0000256" key="16">
    <source>
        <dbReference type="PIRSR" id="PIRSR606539-2"/>
    </source>
</evidence>
<evidence type="ECO:0000313" key="22">
    <source>
        <dbReference type="EMBL" id="KZV96713.1"/>
    </source>
</evidence>
<feature type="binding site" evidence="17">
    <location>
        <position position="471"/>
    </location>
    <ligand>
        <name>Mg(2+)</name>
        <dbReference type="ChEBI" id="CHEBI:18420"/>
    </ligand>
</feature>
<feature type="binding site" evidence="16">
    <location>
        <position position="643"/>
    </location>
    <ligand>
        <name>ATP</name>
        <dbReference type="ChEBI" id="CHEBI:30616"/>
    </ligand>
</feature>
<feature type="binding site" evidence="16">
    <location>
        <position position="602"/>
    </location>
    <ligand>
        <name>ATP</name>
        <dbReference type="ChEBI" id="CHEBI:30616"/>
    </ligand>
</feature>
<feature type="active site" description="4-aspartylphosphate intermediate" evidence="15">
    <location>
        <position position="471"/>
    </location>
</feature>
<keyword evidence="11 18" id="KW-1133">Transmembrane helix</keyword>
<evidence type="ECO:0000259" key="20">
    <source>
        <dbReference type="Pfam" id="PF16209"/>
    </source>
</evidence>
<keyword evidence="3" id="KW-0813">Transport</keyword>
<feature type="compositionally biased region" description="Pro residues" evidence="19">
    <location>
        <begin position="1372"/>
        <end position="1386"/>
    </location>
</feature>
<name>A0A165KQX4_EXIGL</name>
<keyword evidence="5 18" id="KW-0812">Transmembrane</keyword>
<evidence type="ECO:0000259" key="21">
    <source>
        <dbReference type="Pfam" id="PF16212"/>
    </source>
</evidence>
<evidence type="ECO:0000256" key="8">
    <source>
        <dbReference type="ARBA" id="ARBA00022840"/>
    </source>
</evidence>
<dbReference type="PROSITE" id="PS00154">
    <property type="entry name" value="ATPASE_E1_E2"/>
    <property type="match status" value="1"/>
</dbReference>
<dbReference type="Proteomes" id="UP000077266">
    <property type="component" value="Unassembled WGS sequence"/>
</dbReference>
<dbReference type="STRING" id="1314781.A0A165KQX4"/>
<evidence type="ECO:0000256" key="2">
    <source>
        <dbReference type="ARBA" id="ARBA00008109"/>
    </source>
</evidence>
<feature type="compositionally biased region" description="Polar residues" evidence="19">
    <location>
        <begin position="1359"/>
        <end position="1368"/>
    </location>
</feature>
<feature type="binding site" evidence="16">
    <location>
        <position position="782"/>
    </location>
    <ligand>
        <name>ATP</name>
        <dbReference type="ChEBI" id="CHEBI:30616"/>
    </ligand>
</feature>
<feature type="compositionally biased region" description="Basic residues" evidence="19">
    <location>
        <begin position="41"/>
        <end position="53"/>
    </location>
</feature>
<dbReference type="GO" id="GO:0000287">
    <property type="term" value="F:magnesium ion binding"/>
    <property type="evidence" value="ECO:0007669"/>
    <property type="project" value="UniProtKB-UniRule"/>
</dbReference>
<dbReference type="NCBIfam" id="TIGR01652">
    <property type="entry name" value="ATPase-Plipid"/>
    <property type="match status" value="1"/>
</dbReference>
<protein>
    <recommendedName>
        <fullName evidence="18">Phospholipid-transporting ATPase</fullName>
        <ecNumber evidence="18">7.6.2.1</ecNumber>
    </recommendedName>
</protein>
<dbReference type="InterPro" id="IPR006539">
    <property type="entry name" value="P-type_ATPase_IV"/>
</dbReference>
<dbReference type="InterPro" id="IPR023214">
    <property type="entry name" value="HAD_sf"/>
</dbReference>
<dbReference type="InterPro" id="IPR044492">
    <property type="entry name" value="P_typ_ATPase_HD_dom"/>
</dbReference>
<dbReference type="FunCoup" id="A0A165KQX4">
    <property type="interactions" value="81"/>
</dbReference>
<organism evidence="22 23">
    <name type="scientific">Exidia glandulosa HHB12029</name>
    <dbReference type="NCBI Taxonomy" id="1314781"/>
    <lineage>
        <taxon>Eukaryota</taxon>
        <taxon>Fungi</taxon>
        <taxon>Dikarya</taxon>
        <taxon>Basidiomycota</taxon>
        <taxon>Agaricomycotina</taxon>
        <taxon>Agaricomycetes</taxon>
        <taxon>Auriculariales</taxon>
        <taxon>Exidiaceae</taxon>
        <taxon>Exidia</taxon>
    </lineage>
</organism>
<feature type="binding site" evidence="17">
    <location>
        <position position="473"/>
    </location>
    <ligand>
        <name>Mg(2+)</name>
        <dbReference type="ChEBI" id="CHEBI:18420"/>
    </ligand>
</feature>
<keyword evidence="9 17" id="KW-0460">Magnesium</keyword>
<evidence type="ECO:0000256" key="5">
    <source>
        <dbReference type="ARBA" id="ARBA00022692"/>
    </source>
</evidence>
<feature type="binding site" evidence="16">
    <location>
        <position position="931"/>
    </location>
    <ligand>
        <name>ATP</name>
        <dbReference type="ChEBI" id="CHEBI:30616"/>
    </ligand>
</feature>
<evidence type="ECO:0000256" key="19">
    <source>
        <dbReference type="SAM" id="MobiDB-lite"/>
    </source>
</evidence>
<feature type="domain" description="P-type ATPase C-terminal" evidence="21">
    <location>
        <begin position="953"/>
        <end position="1201"/>
    </location>
</feature>
<feature type="binding site" evidence="16">
    <location>
        <position position="930"/>
    </location>
    <ligand>
        <name>ATP</name>
        <dbReference type="ChEBI" id="CHEBI:30616"/>
    </ligand>
</feature>
<feature type="binding site" evidence="16">
    <location>
        <position position="901"/>
    </location>
    <ligand>
        <name>ATP</name>
        <dbReference type="ChEBI" id="CHEBI:30616"/>
    </ligand>
</feature>
<dbReference type="InterPro" id="IPR023298">
    <property type="entry name" value="ATPase_P-typ_TM_dom_sf"/>
</dbReference>
<dbReference type="EC" id="7.6.2.1" evidence="18"/>
<evidence type="ECO:0000256" key="18">
    <source>
        <dbReference type="RuleBase" id="RU362033"/>
    </source>
</evidence>
<feature type="transmembrane region" description="Helical" evidence="18">
    <location>
        <begin position="1136"/>
        <end position="1156"/>
    </location>
</feature>
<comment type="catalytic activity">
    <reaction evidence="13 18">
        <text>ATP + H2O + phospholipidSide 1 = ADP + phosphate + phospholipidSide 2.</text>
        <dbReference type="EC" id="7.6.2.1"/>
    </reaction>
</comment>
<feature type="transmembrane region" description="Helical" evidence="18">
    <location>
        <begin position="259"/>
        <end position="281"/>
    </location>
</feature>
<feature type="binding site" evidence="16">
    <location>
        <position position="784"/>
    </location>
    <ligand>
        <name>ATP</name>
        <dbReference type="ChEBI" id="CHEBI:30616"/>
    </ligand>
</feature>
<evidence type="ECO:0000256" key="7">
    <source>
        <dbReference type="ARBA" id="ARBA00022741"/>
    </source>
</evidence>
<dbReference type="PANTHER" id="PTHR24092:SF180">
    <property type="entry name" value="PHOSPHOLIPID-TRANSPORTING ATPASE DNF1-RELATED"/>
    <property type="match status" value="1"/>
</dbReference>
<feature type="compositionally biased region" description="Low complexity" evidence="19">
    <location>
        <begin position="1410"/>
        <end position="1427"/>
    </location>
</feature>
<dbReference type="OrthoDB" id="377733at2759"/>
<feature type="binding site" evidence="16">
    <location>
        <position position="472"/>
    </location>
    <ligand>
        <name>ATP</name>
        <dbReference type="ChEBI" id="CHEBI:30616"/>
    </ligand>
</feature>
<feature type="binding site" evidence="16">
    <location>
        <position position="783"/>
    </location>
    <ligand>
        <name>ATP</name>
        <dbReference type="ChEBI" id="CHEBI:30616"/>
    </ligand>
</feature>
<dbReference type="Pfam" id="PF16209">
    <property type="entry name" value="PhoLip_ATPase_N"/>
    <property type="match status" value="1"/>
</dbReference>
<keyword evidence="8 16" id="KW-0067">ATP-binding</keyword>
<feature type="transmembrane region" description="Helical" evidence="18">
    <location>
        <begin position="356"/>
        <end position="377"/>
    </location>
</feature>
<evidence type="ECO:0000256" key="11">
    <source>
        <dbReference type="ARBA" id="ARBA00022989"/>
    </source>
</evidence>
<dbReference type="GO" id="GO:0045332">
    <property type="term" value="P:phospholipid translocation"/>
    <property type="evidence" value="ECO:0007669"/>
    <property type="project" value="TreeGrafter"/>
</dbReference>
<dbReference type="NCBIfam" id="TIGR01494">
    <property type="entry name" value="ATPase_P-type"/>
    <property type="match status" value="1"/>
</dbReference>
<dbReference type="InterPro" id="IPR023299">
    <property type="entry name" value="ATPase_P-typ_cyto_dom_N"/>
</dbReference>
<keyword evidence="23" id="KW-1185">Reference proteome</keyword>
<feature type="binding site" evidence="16">
    <location>
        <position position="701"/>
    </location>
    <ligand>
        <name>ATP</name>
        <dbReference type="ChEBI" id="CHEBI:30616"/>
    </ligand>
</feature>
<keyword evidence="6 17" id="KW-0479">Metal-binding</keyword>
<accession>A0A165KQX4</accession>
<reference evidence="22 23" key="1">
    <citation type="journal article" date="2016" name="Mol. Biol. Evol.">
        <title>Comparative Genomics of Early-Diverging Mushroom-Forming Fungi Provides Insights into the Origins of Lignocellulose Decay Capabilities.</title>
        <authorList>
            <person name="Nagy L.G."/>
            <person name="Riley R."/>
            <person name="Tritt A."/>
            <person name="Adam C."/>
            <person name="Daum C."/>
            <person name="Floudas D."/>
            <person name="Sun H."/>
            <person name="Yadav J.S."/>
            <person name="Pangilinan J."/>
            <person name="Larsson K.H."/>
            <person name="Matsuura K."/>
            <person name="Barry K."/>
            <person name="Labutti K."/>
            <person name="Kuo R."/>
            <person name="Ohm R.A."/>
            <person name="Bhattacharya S.S."/>
            <person name="Shirouzu T."/>
            <person name="Yoshinaga Y."/>
            <person name="Martin F.M."/>
            <person name="Grigoriev I.V."/>
            <person name="Hibbett D.S."/>
        </authorList>
    </citation>
    <scope>NUCLEOTIDE SEQUENCE [LARGE SCALE GENOMIC DNA]</scope>
    <source>
        <strain evidence="22 23">HHB12029</strain>
    </source>
</reference>
<keyword evidence="7 16" id="KW-0547">Nucleotide-binding</keyword>
<dbReference type="SUPFAM" id="SSF56784">
    <property type="entry name" value="HAD-like"/>
    <property type="match status" value="1"/>
</dbReference>
<feature type="domain" description="P-type ATPase N-terminal" evidence="20">
    <location>
        <begin position="103"/>
        <end position="144"/>
    </location>
</feature>
<feature type="region of interest" description="Disordered" evidence="19">
    <location>
        <begin position="1267"/>
        <end position="1304"/>
    </location>
</feature>
<dbReference type="EMBL" id="KV425939">
    <property type="protein sequence ID" value="KZV96713.1"/>
    <property type="molecule type" value="Genomic_DNA"/>
</dbReference>
<dbReference type="SFLD" id="SFLDS00003">
    <property type="entry name" value="Haloacid_Dehalogenase"/>
    <property type="match status" value="1"/>
</dbReference>
<dbReference type="SUPFAM" id="SSF81660">
    <property type="entry name" value="Metal cation-transporting ATPase, ATP-binding domain N"/>
    <property type="match status" value="1"/>
</dbReference>
<evidence type="ECO:0000256" key="12">
    <source>
        <dbReference type="ARBA" id="ARBA00023136"/>
    </source>
</evidence>
<feature type="binding site" evidence="16">
    <location>
        <position position="907"/>
    </location>
    <ligand>
        <name>ATP</name>
        <dbReference type="ChEBI" id="CHEBI:30616"/>
    </ligand>
</feature>
<dbReference type="GO" id="GO:0005886">
    <property type="term" value="C:plasma membrane"/>
    <property type="evidence" value="ECO:0007669"/>
    <property type="project" value="TreeGrafter"/>
</dbReference>
<keyword evidence="12 18" id="KW-0472">Membrane</keyword>
<comment type="similarity">
    <text evidence="2 18">Belongs to the cation transport ATPase (P-type) (TC 3.A.3) family. Type IV subfamily.</text>
</comment>